<dbReference type="OrthoDB" id="5424348at2759"/>
<gene>
    <name evidence="2" type="ORF">B0J11DRAFT_573865</name>
</gene>
<protein>
    <submittedName>
        <fullName evidence="2">Uncharacterized protein</fullName>
    </submittedName>
</protein>
<reference evidence="2" key="1">
    <citation type="journal article" date="2021" name="Nat. Commun.">
        <title>Genetic determinants of endophytism in the Arabidopsis root mycobiome.</title>
        <authorList>
            <person name="Mesny F."/>
            <person name="Miyauchi S."/>
            <person name="Thiergart T."/>
            <person name="Pickel B."/>
            <person name="Atanasova L."/>
            <person name="Karlsson M."/>
            <person name="Huettel B."/>
            <person name="Barry K.W."/>
            <person name="Haridas S."/>
            <person name="Chen C."/>
            <person name="Bauer D."/>
            <person name="Andreopoulos W."/>
            <person name="Pangilinan J."/>
            <person name="LaButti K."/>
            <person name="Riley R."/>
            <person name="Lipzen A."/>
            <person name="Clum A."/>
            <person name="Drula E."/>
            <person name="Henrissat B."/>
            <person name="Kohler A."/>
            <person name="Grigoriev I.V."/>
            <person name="Martin F.M."/>
            <person name="Hacquard S."/>
        </authorList>
    </citation>
    <scope>NUCLEOTIDE SEQUENCE</scope>
    <source>
        <strain evidence="2">MPI-CAGE-CH-0243</strain>
    </source>
</reference>
<keyword evidence="3" id="KW-1185">Reference proteome</keyword>
<evidence type="ECO:0000313" key="2">
    <source>
        <dbReference type="EMBL" id="KAH7108861.1"/>
    </source>
</evidence>
<dbReference type="Proteomes" id="UP000700596">
    <property type="component" value="Unassembled WGS sequence"/>
</dbReference>
<feature type="compositionally biased region" description="Polar residues" evidence="1">
    <location>
        <begin position="106"/>
        <end position="121"/>
    </location>
</feature>
<dbReference type="EMBL" id="JAGMWT010000035">
    <property type="protein sequence ID" value="KAH7108861.1"/>
    <property type="molecule type" value="Genomic_DNA"/>
</dbReference>
<comment type="caution">
    <text evidence="2">The sequence shown here is derived from an EMBL/GenBank/DDBJ whole genome shotgun (WGS) entry which is preliminary data.</text>
</comment>
<proteinExistence type="predicted"/>
<dbReference type="AlphaFoldDB" id="A0A9P9CXG8"/>
<feature type="region of interest" description="Disordered" evidence="1">
    <location>
        <begin position="106"/>
        <end position="229"/>
    </location>
</feature>
<sequence length="276" mass="31413">MSLTIAGFRIDLLQLWNLPLREPLRSRRRKLRKATHRWTTEEQNFIVYLRLHRNWTWGQIHRTYFSSVSIGAVKSVYSRIPPEDRANRASIISLLIIDHRNTASVRRNTRGMVTTHSASRQRPSHPSRPISGLSQPRDNVEAVLSASSSEDENRPFVNDITNNHYNLRPNRPKKSQENGPQYRKNCLQSPRFSRSCESHSKLRTLSDNYIHPQHSPTPDVSGRDPSVVSSQLSGTSSLELFGLEARVLSPSDCSSLVMSDGSSSEFFSAEEHLTLL</sequence>
<accession>A0A9P9CXG8</accession>
<evidence type="ECO:0000313" key="3">
    <source>
        <dbReference type="Proteomes" id="UP000700596"/>
    </source>
</evidence>
<evidence type="ECO:0000256" key="1">
    <source>
        <dbReference type="SAM" id="MobiDB-lite"/>
    </source>
</evidence>
<name>A0A9P9CXG8_9PLEO</name>
<organism evidence="2 3">
    <name type="scientific">Dendryphion nanum</name>
    <dbReference type="NCBI Taxonomy" id="256645"/>
    <lineage>
        <taxon>Eukaryota</taxon>
        <taxon>Fungi</taxon>
        <taxon>Dikarya</taxon>
        <taxon>Ascomycota</taxon>
        <taxon>Pezizomycotina</taxon>
        <taxon>Dothideomycetes</taxon>
        <taxon>Pleosporomycetidae</taxon>
        <taxon>Pleosporales</taxon>
        <taxon>Torulaceae</taxon>
        <taxon>Dendryphion</taxon>
    </lineage>
</organism>